<organism evidence="1 2">
    <name type="scientific">Lithospermum erythrorhizon</name>
    <name type="common">Purple gromwell</name>
    <name type="synonym">Lithospermum officinale var. erythrorhizon</name>
    <dbReference type="NCBI Taxonomy" id="34254"/>
    <lineage>
        <taxon>Eukaryota</taxon>
        <taxon>Viridiplantae</taxon>
        <taxon>Streptophyta</taxon>
        <taxon>Embryophyta</taxon>
        <taxon>Tracheophyta</taxon>
        <taxon>Spermatophyta</taxon>
        <taxon>Magnoliopsida</taxon>
        <taxon>eudicotyledons</taxon>
        <taxon>Gunneridae</taxon>
        <taxon>Pentapetalae</taxon>
        <taxon>asterids</taxon>
        <taxon>lamiids</taxon>
        <taxon>Boraginales</taxon>
        <taxon>Boraginaceae</taxon>
        <taxon>Boraginoideae</taxon>
        <taxon>Lithospermeae</taxon>
        <taxon>Lithospermum</taxon>
    </lineage>
</organism>
<evidence type="ECO:0000313" key="1">
    <source>
        <dbReference type="EMBL" id="GAA0187027.1"/>
    </source>
</evidence>
<proteinExistence type="predicted"/>
<evidence type="ECO:0000313" key="2">
    <source>
        <dbReference type="Proteomes" id="UP001454036"/>
    </source>
</evidence>
<protein>
    <submittedName>
        <fullName evidence="1">Uncharacterized protein</fullName>
    </submittedName>
</protein>
<sequence>MILGEPLSFSTVNAHSASLPSIPFVLTLSRRVSLPLLSLLPVPGIGLFLISASRSHASFIKDSRMLAKTQLTYRRTFPKKEFLGLCYRKGAIGEWKRRSDPPDDKLNSALLLSRRTYPPRDSWNFCGLRWGKSTKARQIDRLLSRC</sequence>
<accession>A0AAV3S0L7</accession>
<reference evidence="1 2" key="1">
    <citation type="submission" date="2024-01" db="EMBL/GenBank/DDBJ databases">
        <title>The complete chloroplast genome sequence of Lithospermum erythrorhizon: insights into the phylogenetic relationship among Boraginaceae species and the maternal lineages of purple gromwells.</title>
        <authorList>
            <person name="Okada T."/>
            <person name="Watanabe K."/>
        </authorList>
    </citation>
    <scope>NUCLEOTIDE SEQUENCE [LARGE SCALE GENOMIC DNA]</scope>
</reference>
<gene>
    <name evidence="1" type="ORF">LIER_34315</name>
</gene>
<dbReference type="Proteomes" id="UP001454036">
    <property type="component" value="Unassembled WGS sequence"/>
</dbReference>
<dbReference type="AlphaFoldDB" id="A0AAV3S0L7"/>
<comment type="caution">
    <text evidence="1">The sequence shown here is derived from an EMBL/GenBank/DDBJ whole genome shotgun (WGS) entry which is preliminary data.</text>
</comment>
<name>A0AAV3S0L7_LITER</name>
<keyword evidence="2" id="KW-1185">Reference proteome</keyword>
<dbReference type="EMBL" id="BAABME010014273">
    <property type="protein sequence ID" value="GAA0187027.1"/>
    <property type="molecule type" value="Genomic_DNA"/>
</dbReference>